<proteinExistence type="inferred from homology"/>
<dbReference type="GO" id="GO:0016020">
    <property type="term" value="C:membrane"/>
    <property type="evidence" value="ECO:0007669"/>
    <property type="project" value="UniProtKB-SubCell"/>
</dbReference>
<dbReference type="Pfam" id="PF01544">
    <property type="entry name" value="CorA"/>
    <property type="match status" value="1"/>
</dbReference>
<keyword evidence="5 6" id="KW-0472">Membrane</keyword>
<dbReference type="Gene3D" id="3.30.460.20">
    <property type="entry name" value="CorA soluble domain-like"/>
    <property type="match status" value="1"/>
</dbReference>
<accession>A0A0S7BTI9</accession>
<keyword evidence="8" id="KW-1185">Reference proteome</keyword>
<dbReference type="InterPro" id="IPR045861">
    <property type="entry name" value="CorA_cytoplasmic_dom"/>
</dbReference>
<comment type="similarity">
    <text evidence="2">Belongs to the CorA metal ion transporter (MIT) (TC 1.A.35) family.</text>
</comment>
<evidence type="ECO:0000256" key="1">
    <source>
        <dbReference type="ARBA" id="ARBA00004141"/>
    </source>
</evidence>
<gene>
    <name evidence="7" type="ORF">ATC1_131133</name>
</gene>
<evidence type="ECO:0000313" key="7">
    <source>
        <dbReference type="EMBL" id="GAP41150.1"/>
    </source>
</evidence>
<dbReference type="SUPFAM" id="SSF143865">
    <property type="entry name" value="CorA soluble domain-like"/>
    <property type="match status" value="1"/>
</dbReference>
<evidence type="ECO:0000256" key="3">
    <source>
        <dbReference type="ARBA" id="ARBA00022692"/>
    </source>
</evidence>
<dbReference type="AlphaFoldDB" id="A0A0S7BTI9"/>
<dbReference type="InterPro" id="IPR047199">
    <property type="entry name" value="CorA-like"/>
</dbReference>
<feature type="transmembrane region" description="Helical" evidence="6">
    <location>
        <begin position="253"/>
        <end position="275"/>
    </location>
</feature>
<dbReference type="EMBL" id="DF968181">
    <property type="protein sequence ID" value="GAP41150.1"/>
    <property type="molecule type" value="Genomic_DNA"/>
</dbReference>
<feature type="transmembrane region" description="Helical" evidence="6">
    <location>
        <begin position="287"/>
        <end position="306"/>
    </location>
</feature>
<dbReference type="Proteomes" id="UP000053370">
    <property type="component" value="Unassembled WGS sequence"/>
</dbReference>
<evidence type="ECO:0000256" key="4">
    <source>
        <dbReference type="ARBA" id="ARBA00022989"/>
    </source>
</evidence>
<protein>
    <submittedName>
        <fullName evidence="7">Mg2+ and Co2+ transporter CorA</fullName>
    </submittedName>
</protein>
<dbReference type="PANTHER" id="PTHR47891:SF2">
    <property type="entry name" value="MAGNESIUM AND COBALT TRANSPORTER"/>
    <property type="match status" value="1"/>
</dbReference>
<dbReference type="SUPFAM" id="SSF144083">
    <property type="entry name" value="Magnesium transport protein CorA, transmembrane region"/>
    <property type="match status" value="1"/>
</dbReference>
<sequence>MLSYYKNNEFILEKLGEAVPNCWIDAINPTPEEKELLCNLGIPRDFLTYSLDIDERSRIDEEDDGTTLIVVRVPYYQGEKEDIAYVTIPLGIIIADKYIVTVCSKPTDIIQQFSSGKVAKLSTTKRNRFALRLLMTTTTKFLDDVRTINKVVDVLEDRLYASMKNTELLTLLKYQKSYVYFAQALKQNELTLVRLSRLNSFKRFEEDEDLLEDVITENTQAIDMTNISSSILSSLMDAFASVISNNLNVVMKVLASVTIIMNIPVIISGFFGMNVNFPPYISEHPMALPFILLITIILTILSIWIFQKKHWF</sequence>
<dbReference type="GO" id="GO:0046873">
    <property type="term" value="F:metal ion transmembrane transporter activity"/>
    <property type="evidence" value="ECO:0007669"/>
    <property type="project" value="InterPro"/>
</dbReference>
<dbReference type="InterPro" id="IPR002523">
    <property type="entry name" value="MgTranspt_CorA/ZnTranspt_ZntB"/>
</dbReference>
<dbReference type="PANTHER" id="PTHR47891">
    <property type="entry name" value="TRANSPORTER-RELATED"/>
    <property type="match status" value="1"/>
</dbReference>
<dbReference type="RefSeq" id="WP_062281796.1">
    <property type="nucleotide sequence ID" value="NZ_DF968181.1"/>
</dbReference>
<dbReference type="InterPro" id="IPR045863">
    <property type="entry name" value="CorA_TM1_TM2"/>
</dbReference>
<evidence type="ECO:0000256" key="6">
    <source>
        <dbReference type="SAM" id="Phobius"/>
    </source>
</evidence>
<dbReference type="STRING" id="1678840.ATC1_131133"/>
<dbReference type="OrthoDB" id="9803416at2"/>
<evidence type="ECO:0000313" key="8">
    <source>
        <dbReference type="Proteomes" id="UP000053370"/>
    </source>
</evidence>
<reference evidence="7" key="1">
    <citation type="journal article" date="2015" name="Genome Announc.">
        <title>Draft Genome Sequence of Anaerolineae Strain TC1, a Novel Isolate from a Methanogenic Wastewater Treatment System.</title>
        <authorList>
            <person name="Matsuura N."/>
            <person name="Tourlousse D.M."/>
            <person name="Sun L."/>
            <person name="Toyonaga M."/>
            <person name="Kuroda K."/>
            <person name="Ohashi A."/>
            <person name="Cruz R."/>
            <person name="Yamaguchi T."/>
            <person name="Sekiguchi Y."/>
        </authorList>
    </citation>
    <scope>NUCLEOTIDE SEQUENCE [LARGE SCALE GENOMIC DNA]</scope>
    <source>
        <strain evidence="7">TC1</strain>
    </source>
</reference>
<dbReference type="PATRIC" id="fig|1678840.3.peg.2564"/>
<dbReference type="CDD" id="cd12827">
    <property type="entry name" value="EcCorA_ZntB-like_u2"/>
    <property type="match status" value="1"/>
</dbReference>
<evidence type="ECO:0000256" key="2">
    <source>
        <dbReference type="ARBA" id="ARBA00009765"/>
    </source>
</evidence>
<name>A0A0S7BTI9_9CHLR</name>
<dbReference type="Gene3D" id="1.20.58.340">
    <property type="entry name" value="Magnesium transport protein CorA, transmembrane region"/>
    <property type="match status" value="1"/>
</dbReference>
<comment type="subcellular location">
    <subcellularLocation>
        <location evidence="1">Membrane</location>
        <topology evidence="1">Multi-pass membrane protein</topology>
    </subcellularLocation>
</comment>
<organism evidence="7">
    <name type="scientific">Flexilinea flocculi</name>
    <dbReference type="NCBI Taxonomy" id="1678840"/>
    <lineage>
        <taxon>Bacteria</taxon>
        <taxon>Bacillati</taxon>
        <taxon>Chloroflexota</taxon>
        <taxon>Anaerolineae</taxon>
        <taxon>Anaerolineales</taxon>
        <taxon>Anaerolineaceae</taxon>
        <taxon>Flexilinea</taxon>
    </lineage>
</organism>
<keyword evidence="3 6" id="KW-0812">Transmembrane</keyword>
<evidence type="ECO:0000256" key="5">
    <source>
        <dbReference type="ARBA" id="ARBA00023136"/>
    </source>
</evidence>
<keyword evidence="4 6" id="KW-1133">Transmembrane helix</keyword>